<reference evidence="2" key="1">
    <citation type="submission" date="2016-10" db="EMBL/GenBank/DDBJ databases">
        <authorList>
            <person name="Varghese N."/>
            <person name="Submissions S."/>
        </authorList>
    </citation>
    <scope>NUCLEOTIDE SEQUENCE [LARGE SCALE GENOMIC DNA]</scope>
    <source>
        <strain evidence="2">CGMCC 1.8704</strain>
    </source>
</reference>
<dbReference type="PANTHER" id="PTHR47197">
    <property type="entry name" value="PROTEIN NIRF"/>
    <property type="match status" value="1"/>
</dbReference>
<dbReference type="NCBIfam" id="TIGR02276">
    <property type="entry name" value="beta_rpt_yvtn"/>
    <property type="match status" value="1"/>
</dbReference>
<organism evidence="1 2">
    <name type="scientific">Flavobacterium sinopsychrotolerans</name>
    <dbReference type="NCBI Taxonomy" id="604089"/>
    <lineage>
        <taxon>Bacteria</taxon>
        <taxon>Pseudomonadati</taxon>
        <taxon>Bacteroidota</taxon>
        <taxon>Flavobacteriia</taxon>
        <taxon>Flavobacteriales</taxon>
        <taxon>Flavobacteriaceae</taxon>
        <taxon>Flavobacterium</taxon>
    </lineage>
</organism>
<dbReference type="RefSeq" id="WP_091171392.1">
    <property type="nucleotide sequence ID" value="NZ_CBCSFM010000009.1"/>
</dbReference>
<evidence type="ECO:0000313" key="1">
    <source>
        <dbReference type="EMBL" id="SEO30309.1"/>
    </source>
</evidence>
<dbReference type="AlphaFoldDB" id="A0A1H8NLC3"/>
<dbReference type="InterPro" id="IPR015943">
    <property type="entry name" value="WD40/YVTN_repeat-like_dom_sf"/>
</dbReference>
<sequence>MKFKIFTIAVLASTLFLGSCTNDTNEEKSLGAYDNGFFIINEGGFGKANAEISFITNDFVTQQNSLYSAINQGKLLGDTAQDFNANGEFGYIVMNGSNTIQIVNRYSFKSIATIDKDLKNPRYIVFANGKGYVTNWGDGSDATDDYIAVVNLTSNTIESKIPVAEGPEKLIVYNNKLYVAHLGGYGSGNTVSVVDVLTSKVTATISVGDKPASIEENQGVIYVLSSGKASWTGDETAGKLQKINPTTNMVSTTLDFALTSHPGQMDIENNKLYFTQAKNVFVMNTSDTVLPSKALFTTSFSIYGFAVNNNSVYLADAADYSSNGKVVIYDTNGVLKNNSTVGVTPNGFYFNN</sequence>
<dbReference type="Pfam" id="PF16819">
    <property type="entry name" value="DUF5074"/>
    <property type="match status" value="1"/>
</dbReference>
<dbReference type="InterPro" id="IPR031815">
    <property type="entry name" value="DUF5074"/>
</dbReference>
<dbReference type="PROSITE" id="PS51257">
    <property type="entry name" value="PROKAR_LIPOPROTEIN"/>
    <property type="match status" value="1"/>
</dbReference>
<dbReference type="InterPro" id="IPR051200">
    <property type="entry name" value="Host-pathogen_enzymatic-act"/>
</dbReference>
<dbReference type="InterPro" id="IPR011964">
    <property type="entry name" value="YVTN_b-propeller_repeat"/>
</dbReference>
<proteinExistence type="predicted"/>
<accession>A0A1H8NLC3</accession>
<name>A0A1H8NLC3_9FLAO</name>
<protein>
    <submittedName>
        <fullName evidence="1">40-residue YVTN family beta-propeller repeat-containing protein</fullName>
    </submittedName>
</protein>
<gene>
    <name evidence="1" type="ORF">SAMN04487942_2347</name>
</gene>
<dbReference type="OrthoDB" id="9773938at2"/>
<dbReference type="PANTHER" id="PTHR47197:SF3">
    <property type="entry name" value="DIHYDRO-HEME D1 DEHYDROGENASE"/>
    <property type="match status" value="1"/>
</dbReference>
<dbReference type="Gene3D" id="2.130.10.10">
    <property type="entry name" value="YVTN repeat-like/Quinoprotein amine dehydrogenase"/>
    <property type="match status" value="1"/>
</dbReference>
<dbReference type="Proteomes" id="UP000198657">
    <property type="component" value="Unassembled WGS sequence"/>
</dbReference>
<dbReference type="EMBL" id="FODN01000005">
    <property type="protein sequence ID" value="SEO30309.1"/>
    <property type="molecule type" value="Genomic_DNA"/>
</dbReference>
<keyword evidence="2" id="KW-1185">Reference proteome</keyword>
<evidence type="ECO:0000313" key="2">
    <source>
        <dbReference type="Proteomes" id="UP000198657"/>
    </source>
</evidence>
<dbReference type="STRING" id="604089.SAMN04487942_2347"/>
<dbReference type="SUPFAM" id="SSF101898">
    <property type="entry name" value="NHL repeat"/>
    <property type="match status" value="1"/>
</dbReference>